<name>A0AAE3HFP7_9FIRM</name>
<evidence type="ECO:0000256" key="4">
    <source>
        <dbReference type="ARBA" id="ARBA00023211"/>
    </source>
</evidence>
<dbReference type="Proteomes" id="UP001205748">
    <property type="component" value="Unassembled WGS sequence"/>
</dbReference>
<dbReference type="Pfam" id="PF13382">
    <property type="entry name" value="Adenine_deam_C"/>
    <property type="match status" value="1"/>
</dbReference>
<feature type="domain" description="Amidohydrolase-related" evidence="7">
    <location>
        <begin position="79"/>
        <end position="364"/>
    </location>
</feature>
<dbReference type="Gene3D" id="3.20.20.140">
    <property type="entry name" value="Metal-dependent hydrolases"/>
    <property type="match status" value="1"/>
</dbReference>
<comment type="cofactor">
    <cofactor evidence="6">
        <name>Mn(2+)</name>
        <dbReference type="ChEBI" id="CHEBI:29035"/>
    </cofactor>
</comment>
<dbReference type="NCBIfam" id="TIGR01178">
    <property type="entry name" value="ade"/>
    <property type="match status" value="1"/>
</dbReference>
<dbReference type="InterPro" id="IPR011059">
    <property type="entry name" value="Metal-dep_hydrolase_composite"/>
</dbReference>
<evidence type="ECO:0000256" key="3">
    <source>
        <dbReference type="ARBA" id="ARBA00022801"/>
    </source>
</evidence>
<dbReference type="InterPro" id="IPR006679">
    <property type="entry name" value="Adenine_deam"/>
</dbReference>
<dbReference type="AlphaFoldDB" id="A0AAE3HFP7"/>
<dbReference type="SUPFAM" id="SSF51338">
    <property type="entry name" value="Composite domain of metallo-dependent hydrolases"/>
    <property type="match status" value="1"/>
</dbReference>
<dbReference type="PANTHER" id="PTHR11113:SF2">
    <property type="entry name" value="ADENINE DEAMINASE"/>
    <property type="match status" value="1"/>
</dbReference>
<organism evidence="9 10">
    <name type="scientific">Irregularibacter muris</name>
    <dbReference type="NCBI Taxonomy" id="1796619"/>
    <lineage>
        <taxon>Bacteria</taxon>
        <taxon>Bacillati</taxon>
        <taxon>Bacillota</taxon>
        <taxon>Clostridia</taxon>
        <taxon>Eubacteriales</taxon>
        <taxon>Eubacteriaceae</taxon>
        <taxon>Irregularibacter</taxon>
    </lineage>
</organism>
<sequence>MKIRSQDKKGLIEAALGKISCDMVIKNAQVVNVFTGEIYKANVGIYDGFIVHVQGDPDGLERQEKALEGKAYYDAQGQYLLPGFIDAHIHIESTMMTPRNFTKAVLPHGTTTVITDPHEIANVCGIEGVKYMQESSRNLPIRQYLLVPSCVPAVPGKENAGAVFTSKEVEDLLDLEGVIGLAEVMDYLGVIGNDQRMVDILKCTEDRDLFIQGHAPYVSGRELSAYLCGGPSSDHESRTPQEVRDKIRNGMYVDARESSMSRNVEALVKGAKDFRYLTHLTFCTDDREPEDILQEGHMNAVVRKAIESGMHPVDAIRSATLNIAQEVGIKNLGAIAPGYAADMMIVDSLEKLCPTAVFSQGQLVVEQGQLKVEIGEQEFSLEKQNTVFVDHLSMEDFKIKAPIEEGYIKTRIIQYDGLNSATTEFVLEDLPVKEGYVDISQDPTLKFVVVINRHGKLNTKGYGIVRNFGTHRGAVASTVSHDSHNLTIVYDHARNGYAAAKDLISLGGGISCAVEGQVVQHLALPIAGLLSPKPCEELAGEATQMKKALRDLGLTEIVNPLLRIATLALPVIPYAKMSDLGMVEVLTQEILPMFEQ</sequence>
<dbReference type="GO" id="GO:0000034">
    <property type="term" value="F:adenine deaminase activity"/>
    <property type="evidence" value="ECO:0007669"/>
    <property type="project" value="UniProtKB-UniRule"/>
</dbReference>
<comment type="similarity">
    <text evidence="1 6">Belongs to the metallo-dependent hydrolases superfamily. Adenine deaminase family.</text>
</comment>
<proteinExistence type="inferred from homology"/>
<comment type="catalytic activity">
    <reaction evidence="5 6">
        <text>adenine + H2O + H(+) = hypoxanthine + NH4(+)</text>
        <dbReference type="Rhea" id="RHEA:23688"/>
        <dbReference type="ChEBI" id="CHEBI:15377"/>
        <dbReference type="ChEBI" id="CHEBI:15378"/>
        <dbReference type="ChEBI" id="CHEBI:16708"/>
        <dbReference type="ChEBI" id="CHEBI:17368"/>
        <dbReference type="ChEBI" id="CHEBI:28938"/>
        <dbReference type="EC" id="3.5.4.2"/>
    </reaction>
</comment>
<gene>
    <name evidence="6 9" type="primary">ade</name>
    <name evidence="9" type="ORF">NSA47_12140</name>
</gene>
<evidence type="ECO:0000256" key="1">
    <source>
        <dbReference type="ARBA" id="ARBA00006773"/>
    </source>
</evidence>
<reference evidence="9" key="1">
    <citation type="submission" date="2022-07" db="EMBL/GenBank/DDBJ databases">
        <title>Enhanced cultured diversity of the mouse gut microbiota enables custom-made synthetic communities.</title>
        <authorList>
            <person name="Afrizal A."/>
        </authorList>
    </citation>
    <scope>NUCLEOTIDE SEQUENCE</scope>
    <source>
        <strain evidence="9">DSM 28593</strain>
    </source>
</reference>
<evidence type="ECO:0000256" key="6">
    <source>
        <dbReference type="HAMAP-Rule" id="MF_01518"/>
    </source>
</evidence>
<feature type="domain" description="Adenine deaminase C-terminal" evidence="8">
    <location>
        <begin position="422"/>
        <end position="588"/>
    </location>
</feature>
<dbReference type="SUPFAM" id="SSF51556">
    <property type="entry name" value="Metallo-dependent hydrolases"/>
    <property type="match status" value="1"/>
</dbReference>
<accession>A0AAE3HFP7</accession>
<keyword evidence="10" id="KW-1185">Reference proteome</keyword>
<dbReference type="EMBL" id="JANKAS010000012">
    <property type="protein sequence ID" value="MCR1899727.1"/>
    <property type="molecule type" value="Genomic_DNA"/>
</dbReference>
<evidence type="ECO:0000313" key="9">
    <source>
        <dbReference type="EMBL" id="MCR1899727.1"/>
    </source>
</evidence>
<evidence type="ECO:0000313" key="10">
    <source>
        <dbReference type="Proteomes" id="UP001205748"/>
    </source>
</evidence>
<dbReference type="GO" id="GO:0006146">
    <property type="term" value="P:adenine catabolic process"/>
    <property type="evidence" value="ECO:0007669"/>
    <property type="project" value="InterPro"/>
</dbReference>
<comment type="caution">
    <text evidence="9">The sequence shown here is derived from an EMBL/GenBank/DDBJ whole genome shotgun (WGS) entry which is preliminary data.</text>
</comment>
<dbReference type="HAMAP" id="MF_01518">
    <property type="entry name" value="Adenine_deamin"/>
    <property type="match status" value="1"/>
</dbReference>
<dbReference type="PANTHER" id="PTHR11113">
    <property type="entry name" value="N-ACETYLGLUCOSAMINE-6-PHOSPHATE DEACETYLASE"/>
    <property type="match status" value="1"/>
</dbReference>
<dbReference type="RefSeq" id="WP_257532370.1">
    <property type="nucleotide sequence ID" value="NZ_JANKAS010000012.1"/>
</dbReference>
<dbReference type="Gene3D" id="2.30.40.10">
    <property type="entry name" value="Urease, subunit C, domain 1"/>
    <property type="match status" value="1"/>
</dbReference>
<dbReference type="InterPro" id="IPR032466">
    <property type="entry name" value="Metal_Hydrolase"/>
</dbReference>
<protein>
    <recommendedName>
        <fullName evidence="2 6">Adenine deaminase</fullName>
        <shortName evidence="6">Adenase</shortName>
        <shortName evidence="6">Adenine aminase</shortName>
        <ecNumber evidence="2 6">3.5.4.2</ecNumber>
    </recommendedName>
</protein>
<dbReference type="InterPro" id="IPR006680">
    <property type="entry name" value="Amidohydro-rel"/>
</dbReference>
<evidence type="ECO:0000256" key="2">
    <source>
        <dbReference type="ARBA" id="ARBA00012782"/>
    </source>
</evidence>
<evidence type="ECO:0000259" key="8">
    <source>
        <dbReference type="Pfam" id="PF13382"/>
    </source>
</evidence>
<keyword evidence="4 6" id="KW-0464">Manganese</keyword>
<evidence type="ECO:0000259" key="7">
    <source>
        <dbReference type="Pfam" id="PF01979"/>
    </source>
</evidence>
<keyword evidence="3 6" id="KW-0378">Hydrolase</keyword>
<evidence type="ECO:0000256" key="5">
    <source>
        <dbReference type="ARBA" id="ARBA00047720"/>
    </source>
</evidence>
<dbReference type="Pfam" id="PF01979">
    <property type="entry name" value="Amidohydro_1"/>
    <property type="match status" value="1"/>
</dbReference>
<dbReference type="InterPro" id="IPR026912">
    <property type="entry name" value="Adenine_deam_C"/>
</dbReference>
<dbReference type="EC" id="3.5.4.2" evidence="2 6"/>